<evidence type="ECO:0000313" key="1">
    <source>
        <dbReference type="EMBL" id="KAF4127228.1"/>
    </source>
</evidence>
<gene>
    <name evidence="1" type="ORF">GN958_ATG23592</name>
</gene>
<reference evidence="1" key="1">
    <citation type="submission" date="2020-03" db="EMBL/GenBank/DDBJ databases">
        <title>Hybrid Assembly of Korean Phytophthora infestans isolates.</title>
        <authorList>
            <person name="Prokchorchik M."/>
            <person name="Lee Y."/>
            <person name="Seo J."/>
            <person name="Cho J.-H."/>
            <person name="Park Y.-E."/>
            <person name="Jang D.-C."/>
            <person name="Im J.-S."/>
            <person name="Choi J.-G."/>
            <person name="Park H.-J."/>
            <person name="Lee G.-B."/>
            <person name="Lee Y.-G."/>
            <person name="Hong S.-Y."/>
            <person name="Cho K."/>
            <person name="Sohn K.H."/>
        </authorList>
    </citation>
    <scope>NUCLEOTIDE SEQUENCE</scope>
    <source>
        <strain evidence="1">KR_2_A2</strain>
    </source>
</reference>
<comment type="caution">
    <text evidence="1">The sequence shown here is derived from an EMBL/GenBank/DDBJ whole genome shotgun (WGS) entry which is preliminary data.</text>
</comment>
<dbReference type="PANTHER" id="PTHR40866:SF1">
    <property type="entry name" value="BED-TYPE DOMAIN-CONTAINING PROTEIN"/>
    <property type="match status" value="1"/>
</dbReference>
<evidence type="ECO:0000313" key="2">
    <source>
        <dbReference type="Proteomes" id="UP000704712"/>
    </source>
</evidence>
<name>A0A8S9TMM4_PHYIN</name>
<organism evidence="1 2">
    <name type="scientific">Phytophthora infestans</name>
    <name type="common">Potato late blight agent</name>
    <name type="synonym">Botrytis infestans</name>
    <dbReference type="NCBI Taxonomy" id="4787"/>
    <lineage>
        <taxon>Eukaryota</taxon>
        <taxon>Sar</taxon>
        <taxon>Stramenopiles</taxon>
        <taxon>Oomycota</taxon>
        <taxon>Peronosporomycetes</taxon>
        <taxon>Peronosporales</taxon>
        <taxon>Peronosporaceae</taxon>
        <taxon>Phytophthora</taxon>
    </lineage>
</organism>
<dbReference type="EMBL" id="JAACNO010003305">
    <property type="protein sequence ID" value="KAF4127228.1"/>
    <property type="molecule type" value="Genomic_DNA"/>
</dbReference>
<sequence length="118" mass="13779">MVGLRQENNFAKLRKHTGLLPVKRNVTHWSSTFTMIPRYIRIRSEIKKVETVEELIQTSAKHRKIFDLIKQRKKFESSCLRLQRDGTYMAEIQVMVDALIAEFPVLEGYSYDCAATCI</sequence>
<dbReference type="PANTHER" id="PTHR40866">
    <property type="entry name" value="BED-TYPE DOMAIN-CONTAINING PROTEIN"/>
    <property type="match status" value="1"/>
</dbReference>
<proteinExistence type="predicted"/>
<dbReference type="Proteomes" id="UP000704712">
    <property type="component" value="Unassembled WGS sequence"/>
</dbReference>
<accession>A0A8S9TMM4</accession>
<dbReference type="AlphaFoldDB" id="A0A8S9TMM4"/>
<protein>
    <submittedName>
        <fullName evidence="1">Uncharacterized protein</fullName>
    </submittedName>
</protein>